<feature type="transmembrane region" description="Helical" evidence="2">
    <location>
        <begin position="835"/>
        <end position="856"/>
    </location>
</feature>
<reference evidence="5" key="1">
    <citation type="submission" date="2022-07" db="EMBL/GenBank/DDBJ databases">
        <title>Fungi with potential for degradation of polypropylene.</title>
        <authorList>
            <person name="Gostincar C."/>
        </authorList>
    </citation>
    <scope>NUCLEOTIDE SEQUENCE</scope>
    <source>
        <strain evidence="5">EXF-13287</strain>
    </source>
</reference>
<dbReference type="InterPro" id="IPR001173">
    <property type="entry name" value="Glyco_trans_2-like"/>
</dbReference>
<keyword evidence="6" id="KW-1185">Reference proteome</keyword>
<feature type="transmembrane region" description="Helical" evidence="2">
    <location>
        <begin position="738"/>
        <end position="759"/>
    </location>
</feature>
<proteinExistence type="predicted"/>
<evidence type="ECO:0000313" key="5">
    <source>
        <dbReference type="EMBL" id="KAJ9148210.1"/>
    </source>
</evidence>
<evidence type="ECO:0000256" key="2">
    <source>
        <dbReference type="SAM" id="Phobius"/>
    </source>
</evidence>
<name>A0AA38RHH9_9PEZI</name>
<evidence type="ECO:0000259" key="4">
    <source>
        <dbReference type="Pfam" id="PF25550"/>
    </source>
</evidence>
<accession>A0AA38RHH9</accession>
<feature type="compositionally biased region" description="Basic and acidic residues" evidence="1">
    <location>
        <begin position="8"/>
        <end position="17"/>
    </location>
</feature>
<evidence type="ECO:0000313" key="6">
    <source>
        <dbReference type="Proteomes" id="UP001174691"/>
    </source>
</evidence>
<feature type="region of interest" description="Disordered" evidence="1">
    <location>
        <begin position="1"/>
        <end position="78"/>
    </location>
</feature>
<dbReference type="AlphaFoldDB" id="A0AA38RHH9"/>
<feature type="domain" description="DUF7928" evidence="4">
    <location>
        <begin position="86"/>
        <end position="240"/>
    </location>
</feature>
<evidence type="ECO:0000259" key="3">
    <source>
        <dbReference type="Pfam" id="PF13632"/>
    </source>
</evidence>
<dbReference type="InterPro" id="IPR029044">
    <property type="entry name" value="Nucleotide-diphossugar_trans"/>
</dbReference>
<dbReference type="Pfam" id="PF25550">
    <property type="entry name" value="DUF7928"/>
    <property type="match status" value="1"/>
</dbReference>
<sequence length="892" mass="100205">MGIGSYFKADKGEKDGKQSAAPSPSPHVKRASHGRGGVSSPSSFSEKVPSHDGDLQPPTPNFSSRPQSISARSTRSNGSSMFLDDIKHEVMVNYLYQQQCSHLWVADGSGEIEGVLLRKTRGQYMACPPQLGNSPFAVACAALNVQCAMTVNSRVIKTFLQWSPEAVDVPLMNGLRVQILPTIDDLPRARKHQFAAFVASEGLLVVWDDDALHLVQRAKAIESELMELVWRAGSEEEDDEKKGQPNVGEVEIDEESGEIKPESRPVHMLNTYLVSLTLILVTVSLGAAFRQLAIEVSVDGNFIRLALVALFPVQIFFTLFFAQVIFGCLAQIFGPIRQLTINSKFYSARPPPRLQSHTLPHITVQCPVYKEGLNGVIAPTVKSIKQAMSTYELQGGSANMFVNDDGLQLISEEDRRARIEFYADHSIGWVARPRDGEDGFQRRGKFKKASNMNFGLMISCKVEDKLAEINRGPEWSQNDEAQAYERALKEVLEEDGRAWADGNIRIGDYILIIDSDTRVPSDCLLDAVSEMEQSPDVGIMQFSSGVMQVVHTYFENGITFFTNLIYSAIRYTVSNGDVAPFVGHNAVLRWSAIQQVSFFDEDGYEKFWSESHVSEDFDMSLRLQCNGYIIRLAAWAGEGFKEGVSLTVYDELARWEKYAYGCNELLFHPIRKWLWKGPFTPLFRRFLLSNIRFTSKITVISYIGTYYAIGAAWIMTSVNYFIMGWFNGYLDKYYVDSWQVWFSIIIVFNGLGNVALAVMRYRLGERNLLYAIFENFKWTLLLAIFLGGLSLHVSQALLAHMFEINMTWGATSKEAEFSNFFIEVPKVLKKFKFSMIFSLTFIVGMVILAVAPFVPVGWRITDFVAILPMATVAVSHFLLPLALNPALMTFSW</sequence>
<dbReference type="PANTHER" id="PTHR35408:SF3">
    <property type="entry name" value="GLYCOSYLTRANSFERASE 2-LIKE DOMAIN-CONTAINING PROTEIN"/>
    <property type="match status" value="1"/>
</dbReference>
<dbReference type="Gene3D" id="3.90.550.10">
    <property type="entry name" value="Spore Coat Polysaccharide Biosynthesis Protein SpsA, Chain A"/>
    <property type="match status" value="1"/>
</dbReference>
<feature type="transmembrane region" description="Helical" evidence="2">
    <location>
        <begin position="269"/>
        <end position="289"/>
    </location>
</feature>
<dbReference type="SUPFAM" id="SSF53448">
    <property type="entry name" value="Nucleotide-diphospho-sugar transferases"/>
    <property type="match status" value="1"/>
</dbReference>
<dbReference type="Pfam" id="PF13632">
    <property type="entry name" value="Glyco_trans_2_3"/>
    <property type="match status" value="1"/>
</dbReference>
<feature type="region of interest" description="Disordered" evidence="1">
    <location>
        <begin position="236"/>
        <end position="259"/>
    </location>
</feature>
<keyword evidence="2" id="KW-0472">Membrane</keyword>
<keyword evidence="2" id="KW-1133">Transmembrane helix</keyword>
<feature type="compositionally biased region" description="Polar residues" evidence="1">
    <location>
        <begin position="61"/>
        <end position="78"/>
    </location>
</feature>
<feature type="compositionally biased region" description="Low complexity" evidence="1">
    <location>
        <begin position="38"/>
        <end position="47"/>
    </location>
</feature>
<feature type="transmembrane region" description="Helical" evidence="2">
    <location>
        <begin position="863"/>
        <end position="883"/>
    </location>
</feature>
<protein>
    <submittedName>
        <fullName evidence="5">Glycosyltransferase family 2 protein</fullName>
    </submittedName>
</protein>
<feature type="transmembrane region" description="Helical" evidence="2">
    <location>
        <begin position="780"/>
        <end position="802"/>
    </location>
</feature>
<dbReference type="PANTHER" id="PTHR35408">
    <property type="entry name" value="CHROMOSOME 15, WHOLE GENOME SHOTGUN SEQUENCE"/>
    <property type="match status" value="1"/>
</dbReference>
<feature type="domain" description="Glycosyltransferase 2-like" evidence="3">
    <location>
        <begin position="509"/>
        <end position="720"/>
    </location>
</feature>
<feature type="transmembrane region" description="Helical" evidence="2">
    <location>
        <begin position="699"/>
        <end position="726"/>
    </location>
</feature>
<keyword evidence="2" id="KW-0812">Transmembrane</keyword>
<dbReference type="EMBL" id="JANBVN010000087">
    <property type="protein sequence ID" value="KAJ9148210.1"/>
    <property type="molecule type" value="Genomic_DNA"/>
</dbReference>
<dbReference type="Proteomes" id="UP001174691">
    <property type="component" value="Unassembled WGS sequence"/>
</dbReference>
<gene>
    <name evidence="5" type="ORF">NKR19_g5965</name>
</gene>
<evidence type="ECO:0000256" key="1">
    <source>
        <dbReference type="SAM" id="MobiDB-lite"/>
    </source>
</evidence>
<feature type="transmembrane region" description="Helical" evidence="2">
    <location>
        <begin position="309"/>
        <end position="334"/>
    </location>
</feature>
<dbReference type="InterPro" id="IPR057688">
    <property type="entry name" value="DUF7928"/>
</dbReference>
<organism evidence="5 6">
    <name type="scientific">Coniochaeta hoffmannii</name>
    <dbReference type="NCBI Taxonomy" id="91930"/>
    <lineage>
        <taxon>Eukaryota</taxon>
        <taxon>Fungi</taxon>
        <taxon>Dikarya</taxon>
        <taxon>Ascomycota</taxon>
        <taxon>Pezizomycotina</taxon>
        <taxon>Sordariomycetes</taxon>
        <taxon>Sordariomycetidae</taxon>
        <taxon>Coniochaetales</taxon>
        <taxon>Coniochaetaceae</taxon>
        <taxon>Coniochaeta</taxon>
    </lineage>
</organism>
<comment type="caution">
    <text evidence="5">The sequence shown here is derived from an EMBL/GenBank/DDBJ whole genome shotgun (WGS) entry which is preliminary data.</text>
</comment>